<keyword evidence="3" id="KW-1185">Reference proteome</keyword>
<reference evidence="2 3" key="1">
    <citation type="submission" date="2018-07" db="EMBL/GenBank/DDBJ databases">
        <title>Genomic Encyclopedia of Type Strains, Phase IV (KMG-IV): sequencing the most valuable type-strain genomes for metagenomic binning, comparative biology and taxonomic classification.</title>
        <authorList>
            <person name="Goeker M."/>
        </authorList>
    </citation>
    <scope>NUCLEOTIDE SEQUENCE [LARGE SCALE GENOMIC DNA]</scope>
    <source>
        <strain evidence="2 3">DSM 16500</strain>
    </source>
</reference>
<organism evidence="2 3">
    <name type="scientific">Aquicella lusitana</name>
    <dbReference type="NCBI Taxonomy" id="254246"/>
    <lineage>
        <taxon>Bacteria</taxon>
        <taxon>Pseudomonadati</taxon>
        <taxon>Pseudomonadota</taxon>
        <taxon>Gammaproteobacteria</taxon>
        <taxon>Legionellales</taxon>
        <taxon>Coxiellaceae</taxon>
        <taxon>Aquicella</taxon>
    </lineage>
</organism>
<dbReference type="AlphaFoldDB" id="A0A370GRY2"/>
<evidence type="ECO:0000313" key="2">
    <source>
        <dbReference type="EMBL" id="RDI46080.1"/>
    </source>
</evidence>
<dbReference type="RefSeq" id="WP_114833978.1">
    <property type="nucleotide sequence ID" value="NZ_LR699114.1"/>
</dbReference>
<evidence type="ECO:0000256" key="1">
    <source>
        <dbReference type="SAM" id="MobiDB-lite"/>
    </source>
</evidence>
<feature type="region of interest" description="Disordered" evidence="1">
    <location>
        <begin position="220"/>
        <end position="254"/>
    </location>
</feature>
<proteinExistence type="predicted"/>
<gene>
    <name evidence="2" type="ORF">C8D86_10688</name>
</gene>
<name>A0A370GRY2_9COXI</name>
<evidence type="ECO:0000313" key="3">
    <source>
        <dbReference type="Proteomes" id="UP000254720"/>
    </source>
</evidence>
<feature type="compositionally biased region" description="Basic and acidic residues" evidence="1">
    <location>
        <begin position="220"/>
        <end position="241"/>
    </location>
</feature>
<dbReference type="EMBL" id="QQAX01000006">
    <property type="protein sequence ID" value="RDI46080.1"/>
    <property type="molecule type" value="Genomic_DNA"/>
</dbReference>
<accession>A0A370GRY2</accession>
<comment type="caution">
    <text evidence="2">The sequence shown here is derived from an EMBL/GenBank/DDBJ whole genome shotgun (WGS) entry which is preliminary data.</text>
</comment>
<protein>
    <submittedName>
        <fullName evidence="2">Uncharacterized protein</fullName>
    </submittedName>
</protein>
<sequence length="254" mass="29044">MPEKKSRLDYLDLQMPKSKSALLNPKASHADVTINRVNHLMDKTAELMKRVSRIEQNENLSDSIKRQNSSPLKIEIRRNFALMQDLLRQERFAVAREFHRLRAENPNIELEKHPGLKALKERSDKLLELSKTIETQQHLSQSAAAPTFDPLIASMPLTPTTKIVMAKEDLERFSDLVIKTGWANASKEMDRFAKDNKVSSVHVKGEVIDHLQETKRFKQIFDAKPHDFSKGPKPEEPKNSGDDSDYSGPKRGPR</sequence>
<dbReference type="Proteomes" id="UP000254720">
    <property type="component" value="Unassembled WGS sequence"/>
</dbReference>